<dbReference type="InterPro" id="IPR001965">
    <property type="entry name" value="Znf_PHD"/>
</dbReference>
<feature type="compositionally biased region" description="Polar residues" evidence="6">
    <location>
        <begin position="875"/>
        <end position="890"/>
    </location>
</feature>
<dbReference type="InterPro" id="IPR036128">
    <property type="entry name" value="Plus3-like_sf"/>
</dbReference>
<evidence type="ECO:0000259" key="11">
    <source>
        <dbReference type="PROSITE" id="PS51925"/>
    </source>
</evidence>
<dbReference type="Proteomes" id="UP000283530">
    <property type="component" value="Unassembled WGS sequence"/>
</dbReference>
<dbReference type="PANTHER" id="PTHR46695:SF5">
    <property type="entry name" value="RNA POLYMERASE-ASSOCIATED PROTEIN RTF1 HOMOLOG"/>
    <property type="match status" value="1"/>
</dbReference>
<dbReference type="Pfam" id="PF02213">
    <property type="entry name" value="GYF"/>
    <property type="match status" value="1"/>
</dbReference>
<feature type="region of interest" description="Disordered" evidence="6">
    <location>
        <begin position="211"/>
        <end position="258"/>
    </location>
</feature>
<feature type="zinc finger region" description="C3H1-type" evidence="5">
    <location>
        <begin position="1519"/>
        <end position="1544"/>
    </location>
</feature>
<dbReference type="GO" id="GO:0008270">
    <property type="term" value="F:zinc ion binding"/>
    <property type="evidence" value="ECO:0007669"/>
    <property type="project" value="UniProtKB-KW"/>
</dbReference>
<reference evidence="12 13" key="1">
    <citation type="journal article" date="2019" name="Nat. Plants">
        <title>Stout camphor tree genome fills gaps in understanding of flowering plant genome evolution.</title>
        <authorList>
            <person name="Chaw S.M."/>
            <person name="Liu Y.C."/>
            <person name="Wu Y.W."/>
            <person name="Wang H.Y."/>
            <person name="Lin C.I."/>
            <person name="Wu C.S."/>
            <person name="Ke H.M."/>
            <person name="Chang L.Y."/>
            <person name="Hsu C.Y."/>
            <person name="Yang H.T."/>
            <person name="Sudianto E."/>
            <person name="Hsu M.H."/>
            <person name="Wu K.P."/>
            <person name="Wang L.N."/>
            <person name="Leebens-Mack J.H."/>
            <person name="Tsai I.J."/>
        </authorList>
    </citation>
    <scope>NUCLEOTIDE SEQUENCE [LARGE SCALE GENOMIC DNA]</scope>
    <source>
        <strain evidence="13">cv. Chaw 1501</strain>
        <tissue evidence="12">Young leaves</tissue>
    </source>
</reference>
<feature type="compositionally biased region" description="Polar residues" evidence="6">
    <location>
        <begin position="1215"/>
        <end position="1241"/>
    </location>
</feature>
<keyword evidence="2 5" id="KW-0863">Zinc-finger</keyword>
<dbReference type="CDD" id="cd10567">
    <property type="entry name" value="SWIB-MDM2_like"/>
    <property type="match status" value="1"/>
</dbReference>
<dbReference type="SUPFAM" id="SSF159042">
    <property type="entry name" value="Plus3-like"/>
    <property type="match status" value="1"/>
</dbReference>
<evidence type="ECO:0000256" key="2">
    <source>
        <dbReference type="ARBA" id="ARBA00022771"/>
    </source>
</evidence>
<feature type="compositionally biased region" description="Basic and acidic residues" evidence="6">
    <location>
        <begin position="603"/>
        <end position="618"/>
    </location>
</feature>
<feature type="compositionally biased region" description="Polar residues" evidence="6">
    <location>
        <begin position="897"/>
        <end position="922"/>
    </location>
</feature>
<dbReference type="InterPro" id="IPR003121">
    <property type="entry name" value="SWIB_MDM2_domain"/>
</dbReference>
<feature type="compositionally biased region" description="Low complexity" evidence="6">
    <location>
        <begin position="235"/>
        <end position="248"/>
    </location>
</feature>
<feature type="compositionally biased region" description="Polar residues" evidence="6">
    <location>
        <begin position="1131"/>
        <end position="1143"/>
    </location>
</feature>
<feature type="compositionally biased region" description="Polar residues" evidence="6">
    <location>
        <begin position="1363"/>
        <end position="1376"/>
    </location>
</feature>
<evidence type="ECO:0000256" key="4">
    <source>
        <dbReference type="ARBA" id="ARBA00023125"/>
    </source>
</evidence>
<protein>
    <submittedName>
        <fullName evidence="12">Zinc finger CCCH domain-containing protein 19-like protein</fullName>
    </submittedName>
</protein>
<dbReference type="InterPro" id="IPR019786">
    <property type="entry name" value="Zinc_finger_PHD-type_CS"/>
</dbReference>
<dbReference type="PANTHER" id="PTHR46695">
    <property type="entry name" value="ZINC FINGER CCCH DOMAIN-CONTAINING PROTEIN 44-RELATED"/>
    <property type="match status" value="1"/>
</dbReference>
<feature type="domain" description="Plus3" evidence="10">
    <location>
        <begin position="416"/>
        <end position="549"/>
    </location>
</feature>
<dbReference type="Gene3D" id="1.10.245.10">
    <property type="entry name" value="SWIB/MDM2 domain"/>
    <property type="match status" value="1"/>
</dbReference>
<feature type="region of interest" description="Disordered" evidence="6">
    <location>
        <begin position="1"/>
        <end position="58"/>
    </location>
</feature>
<feature type="compositionally biased region" description="Polar residues" evidence="6">
    <location>
        <begin position="959"/>
        <end position="972"/>
    </location>
</feature>
<keyword evidence="1 5" id="KW-0479">Metal-binding</keyword>
<feature type="compositionally biased region" description="Basic and acidic residues" evidence="6">
    <location>
        <begin position="664"/>
        <end position="678"/>
    </location>
</feature>
<dbReference type="EMBL" id="QPKB01000004">
    <property type="protein sequence ID" value="RWR81762.1"/>
    <property type="molecule type" value="Genomic_DNA"/>
</dbReference>
<keyword evidence="4" id="KW-0238">DNA-binding</keyword>
<dbReference type="SUPFAM" id="SSF90229">
    <property type="entry name" value="CCCH zinc finger"/>
    <property type="match status" value="1"/>
</dbReference>
<feature type="region of interest" description="Disordered" evidence="6">
    <location>
        <begin position="1194"/>
        <end position="1526"/>
    </location>
</feature>
<dbReference type="Pfam" id="PF03126">
    <property type="entry name" value="Plus-3"/>
    <property type="match status" value="1"/>
</dbReference>
<feature type="domain" description="DM2" evidence="11">
    <location>
        <begin position="278"/>
        <end position="361"/>
    </location>
</feature>
<dbReference type="PROSITE" id="PS50016">
    <property type="entry name" value="ZF_PHD_2"/>
    <property type="match status" value="1"/>
</dbReference>
<dbReference type="Gene3D" id="3.30.40.10">
    <property type="entry name" value="Zinc/RING finger domain, C3HC4 (zinc finger)"/>
    <property type="match status" value="1"/>
</dbReference>
<dbReference type="CDD" id="cd00072">
    <property type="entry name" value="GYF"/>
    <property type="match status" value="1"/>
</dbReference>
<feature type="region of interest" description="Disordered" evidence="6">
    <location>
        <begin position="1129"/>
        <end position="1155"/>
    </location>
</feature>
<dbReference type="FunFam" id="3.30.40.10:FF:000303">
    <property type="entry name" value="Zinc finger CCCH domain-containing protein 19"/>
    <property type="match status" value="1"/>
</dbReference>
<evidence type="ECO:0000259" key="9">
    <source>
        <dbReference type="PROSITE" id="PS50829"/>
    </source>
</evidence>
<dbReference type="InterPro" id="IPR011011">
    <property type="entry name" value="Znf_FYVE_PHD"/>
</dbReference>
<sequence>MAIKHDDPQLGSPSVASASKEAEEAADPPPETEGAESSRGGEKRKRSRPSTRVHFKTPAKKHEEEDVCFICFDGGNLVLCDRRGCTKAYHPICVNLDEAIYKGKTPWNCGWHTCSICEKASQYMCYTCTYSLCKGCIKEAGLLCVRGNKGFCETCMKTVMQIEKGVQADKEVAKVDFSDKNSWEYLFKIYWLDLKGKLSLTLEELTKARNPSNGKAFDEGPSHEPCDATDDRGSSSDSSSGLVEGSSSKGKKVKRSSSFTAKGGLRSAEKAGGEGKSVLEDVEWATKELLEFVAYMKDDDTSALSQSDVKALVLKYIKKNNLRDPRKKTQIICDSRLGNLFGKERVGQLEMLKLLEPHFLLKNKTMGGSSNADGIQMEMEGDNDALTNMGSDKRRKSRKRVDERGRLQTNLDDFAAIDVHNINLIYLRRKALEDMLVDMDKFQEKVVGSFVRIRISGTAQNQDLYRLVQVVGVGKSEVAYKTGRTTEDVTLEILNLNSTEVVSIDTVSNQEFTEEECKQLRQSIKCGHISPLKVGEVQEKARAIQKVRVKDWIESEMSRLSNLRDRASEKGRRKEYPLLFICIDKENMIERRDLKRLLSTPEQRSRLLEEPPEVHDDPSMDPSYASDDDEGDQYDNRRRPTDAGFSRKGKEPISPGEGGLASNDDWKTDINMSTKDDTAGAGESAKESSLNPGSSSWGAATDLESGGWNSHLASGSGLSLDATQEIVPVPIPSAPISDISDTDKIWHYQDPSGKIQGPFSMAQLHKWNKIGYFPSTLRTWKTSETQDDSILLTDAINGMFPKEPSQWETHVNGFPDHGGTTLDDGKENNQEGGWSGSTSSAWKDKPKNNGDSESNWNNTSGPTNGNAEESKTDPWGTQASAWTSRASEVASSKEEWTGSSSQAWDSSKSHNSGLTPPVNSDTLPLGQNAGNSWNTTRITGFESSNQDFGKPNISKAWETPSSAVAPESTTDVWSVKEGSGNDSSNVPTAPEQGSGWTVGQGAGNKWSAASVQPTGSGWGAISNSGSDGAQQSPHVATDSDKIAPGWGTKVSKSEKCTVGGWDDLNRSPASTHNPTVTLDSGKNDLFIKPTPSPNPGSDGWAGMQVDENKLAGSPAISALAVSENCGIAPNPVSSWDKQSTASVSDIKKAASMDERNSTLVKPSVEFWGSDALAPSFTAIDTTDILEPMANLVGQSTKKGSNWSTPSASPATVSSGWGNSVSNAVKDSSQNKLVTPSDNWKSGSPAKLSETGSAIKPSVSPNTGWGTGASAENPDPILGTTPKKSNDGWGASQVMGSGTAPEVNANASWGKATQGNKNAGWGASPQGKTDMSWGKAAVQGNADSGWGASQVKSANMGSGAAPEGNTNASWGKATQGSEDAGWGASPQGKTNMSWGKAAVQGNADSRWGAQESTKVGWGGPKGSADAGWGTASQGNTNVGSGGPQASADLGWGTGSQGNTNSGWGASSGNSWGGQQKNTGERFSGDGDRGFHSSDSGQGRGKPSWNRSMSTGDGGSSRPPPRGQRVCKFHESGHCKKGSSCNFLHP</sequence>
<dbReference type="PROSITE" id="PS50829">
    <property type="entry name" value="GYF"/>
    <property type="match status" value="1"/>
</dbReference>
<dbReference type="Pfam" id="PF00642">
    <property type="entry name" value="zf-CCCH"/>
    <property type="match status" value="1"/>
</dbReference>
<dbReference type="SMART" id="SM00444">
    <property type="entry name" value="GYF"/>
    <property type="match status" value="1"/>
</dbReference>
<evidence type="ECO:0000256" key="5">
    <source>
        <dbReference type="PROSITE-ProRule" id="PRU00723"/>
    </source>
</evidence>
<keyword evidence="13" id="KW-1185">Reference proteome</keyword>
<feature type="compositionally biased region" description="Basic and acidic residues" evidence="6">
    <location>
        <begin position="216"/>
        <end position="234"/>
    </location>
</feature>
<dbReference type="Pfam" id="PF25980">
    <property type="entry name" value="NERD_plant"/>
    <property type="match status" value="1"/>
</dbReference>
<dbReference type="SMART" id="SM00249">
    <property type="entry name" value="PHD"/>
    <property type="match status" value="1"/>
</dbReference>
<feature type="compositionally biased region" description="Polar residues" evidence="6">
    <location>
        <begin position="928"/>
        <end position="947"/>
    </location>
</feature>
<evidence type="ECO:0000259" key="8">
    <source>
        <dbReference type="PROSITE" id="PS50103"/>
    </source>
</evidence>
<dbReference type="CDD" id="cd15568">
    <property type="entry name" value="PHD5_NSD"/>
    <property type="match status" value="1"/>
</dbReference>
<comment type="caution">
    <text evidence="12">The sequence shown here is derived from an EMBL/GenBank/DDBJ whole genome shotgun (WGS) entry which is preliminary data.</text>
</comment>
<evidence type="ECO:0000256" key="6">
    <source>
        <dbReference type="SAM" id="MobiDB-lite"/>
    </source>
</evidence>
<feature type="domain" description="PHD-type" evidence="7">
    <location>
        <begin position="65"/>
        <end position="131"/>
    </location>
</feature>
<feature type="compositionally biased region" description="Basic and acidic residues" evidence="6">
    <location>
        <begin position="1145"/>
        <end position="1155"/>
    </location>
</feature>
<dbReference type="PROSITE" id="PS01359">
    <property type="entry name" value="ZF_PHD_1"/>
    <property type="match status" value="1"/>
</dbReference>
<evidence type="ECO:0000256" key="3">
    <source>
        <dbReference type="ARBA" id="ARBA00022833"/>
    </source>
</evidence>
<dbReference type="InterPro" id="IPR003169">
    <property type="entry name" value="GYF"/>
</dbReference>
<proteinExistence type="predicted"/>
<feature type="compositionally biased region" description="Polar residues" evidence="6">
    <location>
        <begin position="1304"/>
        <end position="1316"/>
    </location>
</feature>
<dbReference type="OrthoDB" id="6415790at2759"/>
<dbReference type="InterPro" id="IPR036885">
    <property type="entry name" value="SWIB_MDM2_dom_sf"/>
</dbReference>
<organism evidence="12 13">
    <name type="scientific">Cinnamomum micranthum f. kanehirae</name>
    <dbReference type="NCBI Taxonomy" id="337451"/>
    <lineage>
        <taxon>Eukaryota</taxon>
        <taxon>Viridiplantae</taxon>
        <taxon>Streptophyta</taxon>
        <taxon>Embryophyta</taxon>
        <taxon>Tracheophyta</taxon>
        <taxon>Spermatophyta</taxon>
        <taxon>Magnoliopsida</taxon>
        <taxon>Magnoliidae</taxon>
        <taxon>Laurales</taxon>
        <taxon>Lauraceae</taxon>
        <taxon>Cinnamomum</taxon>
    </lineage>
</organism>
<dbReference type="PROSITE" id="PS50103">
    <property type="entry name" value="ZF_C3H1"/>
    <property type="match status" value="1"/>
</dbReference>
<dbReference type="InterPro" id="IPR035445">
    <property type="entry name" value="GYF-like_dom_sf"/>
</dbReference>
<feature type="compositionally biased region" description="Basic residues" evidence="6">
    <location>
        <begin position="42"/>
        <end position="58"/>
    </location>
</feature>
<feature type="compositionally biased region" description="Polar residues" evidence="6">
    <location>
        <begin position="830"/>
        <end position="841"/>
    </location>
</feature>
<feature type="compositionally biased region" description="Polar residues" evidence="6">
    <location>
        <begin position="1067"/>
        <end position="1080"/>
    </location>
</feature>
<dbReference type="PROSITE" id="PS51925">
    <property type="entry name" value="SWIB_MDM2"/>
    <property type="match status" value="1"/>
</dbReference>
<evidence type="ECO:0000259" key="7">
    <source>
        <dbReference type="PROSITE" id="PS50016"/>
    </source>
</evidence>
<dbReference type="InterPro" id="IPR058668">
    <property type="entry name" value="NERD_dom"/>
</dbReference>
<evidence type="ECO:0000313" key="13">
    <source>
        <dbReference type="Proteomes" id="UP000283530"/>
    </source>
</evidence>
<dbReference type="SMART" id="SM00719">
    <property type="entry name" value="Plus3"/>
    <property type="match status" value="1"/>
</dbReference>
<dbReference type="Gene3D" id="3.30.1490.40">
    <property type="match status" value="1"/>
</dbReference>
<dbReference type="SUPFAM" id="SSF55277">
    <property type="entry name" value="GYF domain"/>
    <property type="match status" value="1"/>
</dbReference>
<dbReference type="InterPro" id="IPR019787">
    <property type="entry name" value="Znf_PHD-finger"/>
</dbReference>
<feature type="compositionally biased region" description="Polar residues" evidence="6">
    <location>
        <begin position="851"/>
        <end position="867"/>
    </location>
</feature>
<evidence type="ECO:0000259" key="10">
    <source>
        <dbReference type="PROSITE" id="PS51360"/>
    </source>
</evidence>
<dbReference type="InterPro" id="IPR000571">
    <property type="entry name" value="Znf_CCCH"/>
</dbReference>
<feature type="compositionally biased region" description="Low complexity" evidence="6">
    <location>
        <begin position="1203"/>
        <end position="1214"/>
    </location>
</feature>
<dbReference type="PROSITE" id="PS51360">
    <property type="entry name" value="PLUS3"/>
    <property type="match status" value="1"/>
</dbReference>
<dbReference type="InterPro" id="IPR019835">
    <property type="entry name" value="SWIB_domain"/>
</dbReference>
<keyword evidence="3 5" id="KW-0862">Zinc</keyword>
<feature type="region of interest" description="Disordered" evidence="6">
    <location>
        <begin position="801"/>
        <end position="1104"/>
    </location>
</feature>
<dbReference type="Gene3D" id="3.90.70.200">
    <property type="entry name" value="Plus-3 domain"/>
    <property type="match status" value="1"/>
</dbReference>
<evidence type="ECO:0000313" key="12">
    <source>
        <dbReference type="EMBL" id="RWR81762.1"/>
    </source>
</evidence>
<name>A0A3S3QAI5_9MAGN</name>
<feature type="compositionally biased region" description="Polar residues" evidence="6">
    <location>
        <begin position="1007"/>
        <end position="1034"/>
    </location>
</feature>
<dbReference type="SUPFAM" id="SSF57903">
    <property type="entry name" value="FYVE/PHD zinc finger"/>
    <property type="match status" value="1"/>
</dbReference>
<feature type="domain" description="C3H1-type" evidence="8">
    <location>
        <begin position="1519"/>
        <end position="1544"/>
    </location>
</feature>
<dbReference type="InterPro" id="IPR013083">
    <property type="entry name" value="Znf_RING/FYVE/PHD"/>
</dbReference>
<dbReference type="InterPro" id="IPR004343">
    <property type="entry name" value="Plus-3_dom"/>
</dbReference>
<feature type="region of interest" description="Disordered" evidence="6">
    <location>
        <begin position="602"/>
        <end position="702"/>
    </location>
</feature>
<feature type="compositionally biased region" description="Polar residues" evidence="6">
    <location>
        <begin position="687"/>
        <end position="698"/>
    </location>
</feature>
<gene>
    <name evidence="12" type="ORF">CKAN_01045700</name>
</gene>
<evidence type="ECO:0000256" key="1">
    <source>
        <dbReference type="ARBA" id="ARBA00022723"/>
    </source>
</evidence>
<feature type="compositionally biased region" description="Low complexity" evidence="6">
    <location>
        <begin position="1456"/>
        <end position="1472"/>
    </location>
</feature>
<feature type="domain" description="GYF" evidence="9">
    <location>
        <begin position="743"/>
        <end position="797"/>
    </location>
</feature>
<feature type="compositionally biased region" description="Basic and acidic residues" evidence="6">
    <location>
        <begin position="1477"/>
        <end position="1490"/>
    </location>
</feature>
<dbReference type="SMART" id="SM00151">
    <property type="entry name" value="SWIB"/>
    <property type="match status" value="1"/>
</dbReference>
<accession>A0A3S3QAI5</accession>
<dbReference type="GO" id="GO:0003677">
    <property type="term" value="F:DNA binding"/>
    <property type="evidence" value="ECO:0007669"/>
    <property type="project" value="UniProtKB-KW"/>
</dbReference>
<dbReference type="InterPro" id="IPR036855">
    <property type="entry name" value="Znf_CCCH_sf"/>
</dbReference>
<dbReference type="SUPFAM" id="SSF47592">
    <property type="entry name" value="SWIB/MDM2 domain"/>
    <property type="match status" value="1"/>
</dbReference>
<dbReference type="STRING" id="337451.A0A3S3QAI5"/>
<dbReference type="Pfam" id="PF02201">
    <property type="entry name" value="SWIB"/>
    <property type="match status" value="1"/>
</dbReference>